<gene>
    <name evidence="4" type="ORF">I302_00129</name>
    <name evidence="5" type="ORF">I302_101445</name>
</gene>
<dbReference type="GO" id="GO:0008233">
    <property type="term" value="F:peptidase activity"/>
    <property type="evidence" value="ECO:0007669"/>
    <property type="project" value="InterPro"/>
</dbReference>
<keyword evidence="6" id="KW-1185">Reference proteome</keyword>
<keyword evidence="2" id="KW-0378">Hydrolase</keyword>
<name>A0A1B9GC81_9TREE</name>
<dbReference type="VEuPathDB" id="FungiDB:I302_00129"/>
<evidence type="ECO:0000259" key="3">
    <source>
        <dbReference type="Pfam" id="PF00561"/>
    </source>
</evidence>
<feature type="domain" description="AB hydrolase-1" evidence="3">
    <location>
        <begin position="34"/>
        <end position="285"/>
    </location>
</feature>
<dbReference type="AlphaFoldDB" id="A0A1B9GC81"/>
<dbReference type="GO" id="GO:0006508">
    <property type="term" value="P:proteolysis"/>
    <property type="evidence" value="ECO:0007669"/>
    <property type="project" value="InterPro"/>
</dbReference>
<dbReference type="Gene3D" id="3.40.50.1820">
    <property type="entry name" value="alpha/beta hydrolase"/>
    <property type="match status" value="1"/>
</dbReference>
<dbReference type="OrthoDB" id="2559954at2759"/>
<dbReference type="Proteomes" id="UP000092730">
    <property type="component" value="Chromosome 1"/>
</dbReference>
<evidence type="ECO:0000313" key="5">
    <source>
        <dbReference type="EMBL" id="WVW79476.1"/>
    </source>
</evidence>
<reference evidence="5" key="2">
    <citation type="submission" date="2013-07" db="EMBL/GenBank/DDBJ databases">
        <authorList>
            <consortium name="The Broad Institute Genome Sequencing Platform"/>
            <person name="Cuomo C."/>
            <person name="Litvintseva A."/>
            <person name="Chen Y."/>
            <person name="Heitman J."/>
            <person name="Sun S."/>
            <person name="Springer D."/>
            <person name="Dromer F."/>
            <person name="Young S.K."/>
            <person name="Zeng Q."/>
            <person name="Gargeya S."/>
            <person name="Fitzgerald M."/>
            <person name="Abouelleil A."/>
            <person name="Alvarado L."/>
            <person name="Berlin A.M."/>
            <person name="Chapman S.B."/>
            <person name="Dewar J."/>
            <person name="Goldberg J."/>
            <person name="Griggs A."/>
            <person name="Gujja S."/>
            <person name="Hansen M."/>
            <person name="Howarth C."/>
            <person name="Imamovic A."/>
            <person name="Larimer J."/>
            <person name="McCowan C."/>
            <person name="Murphy C."/>
            <person name="Pearson M."/>
            <person name="Priest M."/>
            <person name="Roberts A."/>
            <person name="Saif S."/>
            <person name="Shea T."/>
            <person name="Sykes S."/>
            <person name="Wortman J."/>
            <person name="Nusbaum C."/>
            <person name="Birren B."/>
        </authorList>
    </citation>
    <scope>NUCLEOTIDE SEQUENCE</scope>
    <source>
        <strain evidence="5">CBS 10118</strain>
    </source>
</reference>
<reference evidence="4" key="3">
    <citation type="submission" date="2014-01" db="EMBL/GenBank/DDBJ databases">
        <title>Evolution of pathogenesis and genome organization in the Tremellales.</title>
        <authorList>
            <person name="Cuomo C."/>
            <person name="Litvintseva A."/>
            <person name="Heitman J."/>
            <person name="Chen Y."/>
            <person name="Sun S."/>
            <person name="Springer D."/>
            <person name="Dromer F."/>
            <person name="Young S."/>
            <person name="Zeng Q."/>
            <person name="Chapman S."/>
            <person name="Gujja S."/>
            <person name="Saif S."/>
            <person name="Birren B."/>
        </authorList>
    </citation>
    <scope>NUCLEOTIDE SEQUENCE</scope>
    <source>
        <strain evidence="4">CBS 10118</strain>
    </source>
</reference>
<evidence type="ECO:0000256" key="1">
    <source>
        <dbReference type="ARBA" id="ARBA00010088"/>
    </source>
</evidence>
<dbReference type="PRINTS" id="PR00111">
    <property type="entry name" value="ABHYDROLASE"/>
</dbReference>
<sequence length="299" mass="33559">MSINRDPFPESPIQHVSINGARLAYRTKGDPSGPLMITLHGGRGFGTHESDFKAYNKLGDSVQLVSFDFRGHGQSSPTPPYTFDQIVQDIESVRQHFIEQGDGSEKKRKFILEGGSFGGMIAQQYAITFAENVDNLILRGTAPSWHHEEEALQNLISRAPSKAPMATSEMLSKVFGAFTDDNEMRLIFFAIAPLWVDSGYNPNEGLEVARRTVYNSESHNQLYSDREKYFDFRPNLKLVTAKTLIIVGQGDWTCPPSQSEEIHRGIPDSRLVVFEGAGHFVQHEKNREVLEVVRDFLGI</sequence>
<dbReference type="GO" id="GO:0016020">
    <property type="term" value="C:membrane"/>
    <property type="evidence" value="ECO:0007669"/>
    <property type="project" value="TreeGrafter"/>
</dbReference>
<protein>
    <recommendedName>
        <fullName evidence="3">AB hydrolase-1 domain-containing protein</fullName>
    </recommendedName>
</protein>
<proteinExistence type="inferred from homology"/>
<evidence type="ECO:0000313" key="4">
    <source>
        <dbReference type="EMBL" id="OCF28640.1"/>
    </source>
</evidence>
<dbReference type="SUPFAM" id="SSF53474">
    <property type="entry name" value="alpha/beta-Hydrolases"/>
    <property type="match status" value="1"/>
</dbReference>
<dbReference type="PRINTS" id="PR00793">
    <property type="entry name" value="PROAMNOPTASE"/>
</dbReference>
<reference evidence="4" key="1">
    <citation type="submission" date="2013-07" db="EMBL/GenBank/DDBJ databases">
        <title>The Genome Sequence of Cryptococcus bestiolae CBS10118.</title>
        <authorList>
            <consortium name="The Broad Institute Genome Sequencing Platform"/>
            <person name="Cuomo C."/>
            <person name="Litvintseva A."/>
            <person name="Chen Y."/>
            <person name="Heitman J."/>
            <person name="Sun S."/>
            <person name="Springer D."/>
            <person name="Dromer F."/>
            <person name="Young S.K."/>
            <person name="Zeng Q."/>
            <person name="Gargeya S."/>
            <person name="Fitzgerald M."/>
            <person name="Abouelleil A."/>
            <person name="Alvarado L."/>
            <person name="Berlin A.M."/>
            <person name="Chapman S.B."/>
            <person name="Dewar J."/>
            <person name="Goldberg J."/>
            <person name="Griggs A."/>
            <person name="Gujja S."/>
            <person name="Hansen M."/>
            <person name="Howarth C."/>
            <person name="Imamovic A."/>
            <person name="Larimer J."/>
            <person name="McCowan C."/>
            <person name="Murphy C."/>
            <person name="Pearson M."/>
            <person name="Priest M."/>
            <person name="Roberts A."/>
            <person name="Saif S."/>
            <person name="Shea T."/>
            <person name="Sykes S."/>
            <person name="Wortman J."/>
            <person name="Nusbaum C."/>
            <person name="Birren B."/>
        </authorList>
    </citation>
    <scope>NUCLEOTIDE SEQUENCE [LARGE SCALE GENOMIC DNA]</scope>
    <source>
        <strain evidence="4">CBS 10118</strain>
    </source>
</reference>
<reference evidence="5" key="4">
    <citation type="submission" date="2024-02" db="EMBL/GenBank/DDBJ databases">
        <title>Comparative genomics of Cryptococcus and Kwoniella reveals pathogenesis evolution and contrasting modes of karyotype evolution via chromosome fusion or intercentromeric recombination.</title>
        <authorList>
            <person name="Coelho M.A."/>
            <person name="David-Palma M."/>
            <person name="Shea T."/>
            <person name="Bowers K."/>
            <person name="McGinley-Smith S."/>
            <person name="Mohammad A.W."/>
            <person name="Gnirke A."/>
            <person name="Yurkov A.M."/>
            <person name="Nowrousian M."/>
            <person name="Sun S."/>
            <person name="Cuomo C.A."/>
            <person name="Heitman J."/>
        </authorList>
    </citation>
    <scope>NUCLEOTIDE SEQUENCE</scope>
    <source>
        <strain evidence="5">CBS 10118</strain>
    </source>
</reference>
<evidence type="ECO:0000313" key="6">
    <source>
        <dbReference type="Proteomes" id="UP000092730"/>
    </source>
</evidence>
<dbReference type="InterPro" id="IPR000073">
    <property type="entry name" value="AB_hydrolase_1"/>
</dbReference>
<dbReference type="GeneID" id="30204528"/>
<organism evidence="4">
    <name type="scientific">Kwoniella bestiolae CBS 10118</name>
    <dbReference type="NCBI Taxonomy" id="1296100"/>
    <lineage>
        <taxon>Eukaryota</taxon>
        <taxon>Fungi</taxon>
        <taxon>Dikarya</taxon>
        <taxon>Basidiomycota</taxon>
        <taxon>Agaricomycotina</taxon>
        <taxon>Tremellomycetes</taxon>
        <taxon>Tremellales</taxon>
        <taxon>Cryptococcaceae</taxon>
        <taxon>Kwoniella</taxon>
    </lineage>
</organism>
<dbReference type="Pfam" id="PF00561">
    <property type="entry name" value="Abhydrolase_1"/>
    <property type="match status" value="1"/>
</dbReference>
<accession>A0A1B9GC81</accession>
<dbReference type="PANTHER" id="PTHR43798">
    <property type="entry name" value="MONOACYLGLYCEROL LIPASE"/>
    <property type="match status" value="1"/>
</dbReference>
<dbReference type="STRING" id="1296100.A0A1B9GC81"/>
<evidence type="ECO:0000256" key="2">
    <source>
        <dbReference type="ARBA" id="ARBA00022801"/>
    </source>
</evidence>
<dbReference type="RefSeq" id="XP_019049710.1">
    <property type="nucleotide sequence ID" value="XM_019186832.1"/>
</dbReference>
<comment type="similarity">
    <text evidence="1">Belongs to the peptidase S33 family.</text>
</comment>
<dbReference type="InterPro" id="IPR002410">
    <property type="entry name" value="Peptidase_S33"/>
</dbReference>
<dbReference type="KEGG" id="kbi:30204528"/>
<dbReference type="EMBL" id="KI894018">
    <property type="protein sequence ID" value="OCF28640.1"/>
    <property type="molecule type" value="Genomic_DNA"/>
</dbReference>
<dbReference type="InterPro" id="IPR029058">
    <property type="entry name" value="AB_hydrolase_fold"/>
</dbReference>
<dbReference type="InterPro" id="IPR050266">
    <property type="entry name" value="AB_hydrolase_sf"/>
</dbReference>
<dbReference type="EMBL" id="CP144541">
    <property type="protein sequence ID" value="WVW79476.1"/>
    <property type="molecule type" value="Genomic_DNA"/>
</dbReference>
<dbReference type="PANTHER" id="PTHR43798:SF33">
    <property type="entry name" value="HYDROLASE, PUTATIVE (AFU_ORTHOLOGUE AFUA_2G14860)-RELATED"/>
    <property type="match status" value="1"/>
</dbReference>